<dbReference type="SUPFAM" id="SSF53850">
    <property type="entry name" value="Periplasmic binding protein-like II"/>
    <property type="match status" value="1"/>
</dbReference>
<organism evidence="4 5">
    <name type="scientific">Rarispira pelagica</name>
    <dbReference type="NCBI Taxonomy" id="3141764"/>
    <lineage>
        <taxon>Bacteria</taxon>
        <taxon>Pseudomonadati</taxon>
        <taxon>Spirochaetota</taxon>
        <taxon>Spirochaetia</taxon>
        <taxon>Winmispirales</taxon>
        <taxon>Winmispiraceae</taxon>
        <taxon>Rarispira</taxon>
    </lineage>
</organism>
<dbReference type="Proteomes" id="UP001466331">
    <property type="component" value="Unassembled WGS sequence"/>
</dbReference>
<keyword evidence="2" id="KW-0813">Transport</keyword>
<dbReference type="Pfam" id="PF01547">
    <property type="entry name" value="SBP_bac_1"/>
    <property type="match status" value="1"/>
</dbReference>
<dbReference type="PANTHER" id="PTHR30061">
    <property type="entry name" value="MALTOSE-BINDING PERIPLASMIC PROTEIN"/>
    <property type="match status" value="1"/>
</dbReference>
<evidence type="ECO:0000313" key="4">
    <source>
        <dbReference type="EMBL" id="MEM5947616.1"/>
    </source>
</evidence>
<dbReference type="EMBL" id="JBCHKQ010000001">
    <property type="protein sequence ID" value="MEM5947616.1"/>
    <property type="molecule type" value="Genomic_DNA"/>
</dbReference>
<proteinExistence type="inferred from homology"/>
<dbReference type="Gene3D" id="3.40.190.10">
    <property type="entry name" value="Periplasmic binding protein-like II"/>
    <property type="match status" value="1"/>
</dbReference>
<comment type="caution">
    <text evidence="4">The sequence shown here is derived from an EMBL/GenBank/DDBJ whole genome shotgun (WGS) entry which is preliminary data.</text>
</comment>
<evidence type="ECO:0000256" key="1">
    <source>
        <dbReference type="ARBA" id="ARBA00008520"/>
    </source>
</evidence>
<evidence type="ECO:0000256" key="2">
    <source>
        <dbReference type="ARBA" id="ARBA00022448"/>
    </source>
</evidence>
<protein>
    <submittedName>
        <fullName evidence="4">Extracellular solute-binding protein</fullName>
    </submittedName>
</protein>
<dbReference type="PANTHER" id="PTHR30061:SF50">
    <property type="entry name" value="MALTOSE_MALTODEXTRIN-BINDING PERIPLASMIC PROTEIN"/>
    <property type="match status" value="1"/>
</dbReference>
<evidence type="ECO:0000313" key="5">
    <source>
        <dbReference type="Proteomes" id="UP001466331"/>
    </source>
</evidence>
<gene>
    <name evidence="4" type="ORF">WKV44_03565</name>
</gene>
<name>A0ABU9UAC3_9SPIR</name>
<accession>A0ABU9UAC3</accession>
<dbReference type="RefSeq" id="WP_420069059.1">
    <property type="nucleotide sequence ID" value="NZ_JBCHKQ010000001.1"/>
</dbReference>
<sequence length="205" mass="23233">MRFTDEAFIRALKKIYELKEFFPEGYQGIDYVAMQQMFGAGQAAMFIGGSWEIGIFTDKGVNFDWFAPPLPSSDSKLQYCFHVDAGIGGNKNSKNLEAAKTFIRWAATPEFAQLFMNELPGFFAYTPSDEPYKLTNSVANKMMAAARGSVPTIRTVWERLSDDYSANDLVGEALVRMYNGELTPEETAKYIQDKLDVWYPQIFTK</sequence>
<evidence type="ECO:0000256" key="3">
    <source>
        <dbReference type="ARBA" id="ARBA00022729"/>
    </source>
</evidence>
<keyword evidence="3" id="KW-0732">Signal</keyword>
<dbReference type="InterPro" id="IPR006059">
    <property type="entry name" value="SBP"/>
</dbReference>
<comment type="similarity">
    <text evidence="1">Belongs to the bacterial solute-binding protein 1 family.</text>
</comment>
<reference evidence="4 5" key="1">
    <citation type="submission" date="2024-03" db="EMBL/GenBank/DDBJ databases">
        <title>Ignisphaera cupida sp. nov., a hyperthermophilic hydrolytic archaeon from a hot spring of Kamchatka, and proposal of Ignisphaeraceae fam. nov.</title>
        <authorList>
            <person name="Podosokorskaya O.A."/>
            <person name="Elcheninov A.G."/>
            <person name="Maltseva A.I."/>
            <person name="Zayulina K.S."/>
            <person name="Novikov A."/>
            <person name="Merkel A.Y."/>
        </authorList>
    </citation>
    <scope>NUCLEOTIDE SEQUENCE [LARGE SCALE GENOMIC DNA]</scope>
    <source>
        <strain evidence="4 5">38H-sp</strain>
    </source>
</reference>
<keyword evidence="5" id="KW-1185">Reference proteome</keyword>